<dbReference type="CDD" id="cd00093">
    <property type="entry name" value="HTH_XRE"/>
    <property type="match status" value="1"/>
</dbReference>
<proteinExistence type="predicted"/>
<sequence length="602" mass="63127">MAGEGQARRVEAYQAAGQYGEALKSLFDPARERGSSQRTLAKVVGRDASVISRYFSGEIVAPREFVDSMVTYLSSLRVQVTEQQVENAHALRRAAQKLSDQNEARFEYLNEHIAALRRQMDLHRAQFSEENRRLRDQRDALVRGEEQHAYALAAREAGGNARVEELSRALAAAAEEIGVLKESLGSVTARLEEKGAVRGALAELVVRQQGQLEHAGRYSRGLEADLASALVALQALEQEVLVLRRQVTLLMEEPRPAAGAADAPHPGAGVLPAGGLPYASSASSPLVTSDACDATQVGGGERQETAPAPPGEGRAAARRSTGLPSGASSLAEGRPGSGGSRPQGPWGVSAAESAGGDPVGVPVAPCTGETVATERRRTGSGRHAPATGLRTRRGRKIGQAVTVLACAGFLAWWVGDSTVGDFLPWIDRAAATHGPGPSPTPTPTPTSSPSPSPSETPVIDSSTPHLSTAQVLALPACTNDRISLGVVAPNEVGGGSDVRIQVTLTLLGSGPACRIDISHDALVLTITDTAGKAVWRSSDCAPVLPPRRWARLGDEPVTATITWNQHTSTPDCPTDIRPVPPGTYLAEASSTQVTVRSSLIIG</sequence>
<comment type="caution">
    <text evidence="3">The sequence shown here is derived from an EMBL/GenBank/DDBJ whole genome shotgun (WGS) entry which is preliminary data.</text>
</comment>
<accession>A0ABQ3SDA2</accession>
<feature type="coiled-coil region" evidence="1">
    <location>
        <begin position="219"/>
        <end position="253"/>
    </location>
</feature>
<feature type="compositionally biased region" description="Pro residues" evidence="2">
    <location>
        <begin position="436"/>
        <end position="454"/>
    </location>
</feature>
<feature type="region of interest" description="Disordered" evidence="2">
    <location>
        <begin position="280"/>
        <end position="391"/>
    </location>
</feature>
<feature type="region of interest" description="Disordered" evidence="2">
    <location>
        <begin position="430"/>
        <end position="462"/>
    </location>
</feature>
<dbReference type="InterPro" id="IPR001387">
    <property type="entry name" value="Cro/C1-type_HTH"/>
</dbReference>
<keyword evidence="1" id="KW-0175">Coiled coil</keyword>
<evidence type="ECO:0000256" key="1">
    <source>
        <dbReference type="SAM" id="Coils"/>
    </source>
</evidence>
<evidence type="ECO:0000256" key="2">
    <source>
        <dbReference type="SAM" id="MobiDB-lite"/>
    </source>
</evidence>
<dbReference type="Proteomes" id="UP000613974">
    <property type="component" value="Unassembled WGS sequence"/>
</dbReference>
<evidence type="ECO:0000313" key="3">
    <source>
        <dbReference type="EMBL" id="GHI66109.1"/>
    </source>
</evidence>
<evidence type="ECO:0000313" key="4">
    <source>
        <dbReference type="Proteomes" id="UP000613974"/>
    </source>
</evidence>
<reference evidence="4" key="1">
    <citation type="submission" date="2023-07" db="EMBL/GenBank/DDBJ databases">
        <title>Whole genome shotgun sequence of Streptomyces nojiriensis NBRC 13794.</title>
        <authorList>
            <person name="Komaki H."/>
            <person name="Tamura T."/>
        </authorList>
    </citation>
    <scope>NUCLEOTIDE SEQUENCE [LARGE SCALE GENOMIC DNA]</scope>
    <source>
        <strain evidence="4">NBRC 13794</strain>
    </source>
</reference>
<name>A0ABQ3SDA2_9ACTN</name>
<organism evidence="3 4">
    <name type="scientific">Streptomyces nojiriensis</name>
    <dbReference type="NCBI Taxonomy" id="66374"/>
    <lineage>
        <taxon>Bacteria</taxon>
        <taxon>Bacillati</taxon>
        <taxon>Actinomycetota</taxon>
        <taxon>Actinomycetes</taxon>
        <taxon>Kitasatosporales</taxon>
        <taxon>Streptomycetaceae</taxon>
        <taxon>Streptomyces</taxon>
    </lineage>
</organism>
<protein>
    <submittedName>
        <fullName evidence="3">Uncharacterized protein</fullName>
    </submittedName>
</protein>
<keyword evidence="4" id="KW-1185">Reference proteome</keyword>
<gene>
    <name evidence="3" type="ORF">Snoj_00270</name>
</gene>
<dbReference type="EMBL" id="BNEC01000001">
    <property type="protein sequence ID" value="GHI66109.1"/>
    <property type="molecule type" value="Genomic_DNA"/>
</dbReference>